<evidence type="ECO:0000256" key="1">
    <source>
        <dbReference type="SAM" id="MobiDB-lite"/>
    </source>
</evidence>
<comment type="caution">
    <text evidence="3">The sequence shown here is derived from an EMBL/GenBank/DDBJ whole genome shotgun (WGS) entry which is preliminary data.</text>
</comment>
<evidence type="ECO:0000256" key="2">
    <source>
        <dbReference type="SAM" id="Phobius"/>
    </source>
</evidence>
<organism evidence="3 4">
    <name type="scientific">Basidiobolus meristosporus CBS 931.73</name>
    <dbReference type="NCBI Taxonomy" id="1314790"/>
    <lineage>
        <taxon>Eukaryota</taxon>
        <taxon>Fungi</taxon>
        <taxon>Fungi incertae sedis</taxon>
        <taxon>Zoopagomycota</taxon>
        <taxon>Entomophthoromycotina</taxon>
        <taxon>Basidiobolomycetes</taxon>
        <taxon>Basidiobolales</taxon>
        <taxon>Basidiobolaceae</taxon>
        <taxon>Basidiobolus</taxon>
    </lineage>
</organism>
<keyword evidence="2" id="KW-0472">Membrane</keyword>
<protein>
    <submittedName>
        <fullName evidence="3">Uncharacterized protein</fullName>
    </submittedName>
</protein>
<gene>
    <name evidence="3" type="ORF">K493DRAFT_313108</name>
</gene>
<evidence type="ECO:0000313" key="3">
    <source>
        <dbReference type="EMBL" id="ORX99726.1"/>
    </source>
</evidence>
<dbReference type="InParanoid" id="A0A1Y1YPP1"/>
<accession>A0A1Y1YPP1</accession>
<sequence length="107" mass="11858">MSHCHPTGAANSAGAAVDPEASEGSPLVHHVIKKRSRKVLHLVIHLALFLTWCAITMNWIMLNTGDINTPRTLAGYSTTMVQSSMTQLALWAMATIFIWVDIRRRAF</sequence>
<name>A0A1Y1YPP1_9FUNG</name>
<reference evidence="3 4" key="1">
    <citation type="submission" date="2016-07" db="EMBL/GenBank/DDBJ databases">
        <title>Pervasive Adenine N6-methylation of Active Genes in Fungi.</title>
        <authorList>
            <consortium name="DOE Joint Genome Institute"/>
            <person name="Mondo S.J."/>
            <person name="Dannebaum R.O."/>
            <person name="Kuo R.C."/>
            <person name="Labutti K."/>
            <person name="Haridas S."/>
            <person name="Kuo A."/>
            <person name="Salamov A."/>
            <person name="Ahrendt S.R."/>
            <person name="Lipzen A."/>
            <person name="Sullivan W."/>
            <person name="Andreopoulos W.B."/>
            <person name="Clum A."/>
            <person name="Lindquist E."/>
            <person name="Daum C."/>
            <person name="Ramamoorthy G.K."/>
            <person name="Gryganskyi A."/>
            <person name="Culley D."/>
            <person name="Magnuson J.K."/>
            <person name="James T.Y."/>
            <person name="O'Malley M.A."/>
            <person name="Stajich J.E."/>
            <person name="Spatafora J.W."/>
            <person name="Visel A."/>
            <person name="Grigoriev I.V."/>
        </authorList>
    </citation>
    <scope>NUCLEOTIDE SEQUENCE [LARGE SCALE GENOMIC DNA]</scope>
    <source>
        <strain evidence="3 4">CBS 931.73</strain>
    </source>
</reference>
<feature type="region of interest" description="Disordered" evidence="1">
    <location>
        <begin position="1"/>
        <end position="21"/>
    </location>
</feature>
<dbReference type="Proteomes" id="UP000193498">
    <property type="component" value="Unassembled WGS sequence"/>
</dbReference>
<evidence type="ECO:0000313" key="4">
    <source>
        <dbReference type="Proteomes" id="UP000193498"/>
    </source>
</evidence>
<feature type="transmembrane region" description="Helical" evidence="2">
    <location>
        <begin position="80"/>
        <end position="100"/>
    </location>
</feature>
<dbReference type="AlphaFoldDB" id="A0A1Y1YPP1"/>
<keyword evidence="4" id="KW-1185">Reference proteome</keyword>
<keyword evidence="2" id="KW-0812">Transmembrane</keyword>
<proteinExistence type="predicted"/>
<keyword evidence="2" id="KW-1133">Transmembrane helix</keyword>
<feature type="transmembrane region" description="Helical" evidence="2">
    <location>
        <begin position="39"/>
        <end position="60"/>
    </location>
</feature>
<dbReference type="EMBL" id="MCFE01000093">
    <property type="protein sequence ID" value="ORX99726.1"/>
    <property type="molecule type" value="Genomic_DNA"/>
</dbReference>